<dbReference type="Gene3D" id="3.40.50.2300">
    <property type="match status" value="1"/>
</dbReference>
<dbReference type="PROSITE" id="PS50109">
    <property type="entry name" value="HIS_KIN"/>
    <property type="match status" value="1"/>
</dbReference>
<dbReference type="SMART" id="SM00091">
    <property type="entry name" value="PAS"/>
    <property type="match status" value="1"/>
</dbReference>
<evidence type="ECO:0000313" key="16">
    <source>
        <dbReference type="Proteomes" id="UP000027100"/>
    </source>
</evidence>
<dbReference type="FunFam" id="3.30.565.10:FF:000010">
    <property type="entry name" value="Sensor histidine kinase RcsC"/>
    <property type="match status" value="1"/>
</dbReference>
<dbReference type="AlphaFoldDB" id="A0A062VH92"/>
<evidence type="ECO:0000256" key="8">
    <source>
        <dbReference type="ARBA" id="ARBA00023012"/>
    </source>
</evidence>
<dbReference type="CDD" id="cd16922">
    <property type="entry name" value="HATPase_EvgS-ArcB-TorS-like"/>
    <property type="match status" value="1"/>
</dbReference>
<dbReference type="CDD" id="cd00082">
    <property type="entry name" value="HisKA"/>
    <property type="match status" value="1"/>
</dbReference>
<dbReference type="SMART" id="SM00387">
    <property type="entry name" value="HATPase_c"/>
    <property type="match status" value="1"/>
</dbReference>
<dbReference type="InterPro" id="IPR003594">
    <property type="entry name" value="HATPase_dom"/>
</dbReference>
<dbReference type="SUPFAM" id="SSF52172">
    <property type="entry name" value="CheY-like"/>
    <property type="match status" value="1"/>
</dbReference>
<dbReference type="Pfam" id="PF00512">
    <property type="entry name" value="HisKA"/>
    <property type="match status" value="1"/>
</dbReference>
<reference evidence="15 16" key="1">
    <citation type="journal article" date="2014" name="Antonie Van Leeuwenhoek">
        <title>Hyphomonas beringensis sp. nov. and Hyphomonas chukchiensis sp. nov., isolated from surface seawater of the Bering Sea and Chukchi Sea.</title>
        <authorList>
            <person name="Li C."/>
            <person name="Lai Q."/>
            <person name="Li G."/>
            <person name="Dong C."/>
            <person name="Wang J."/>
            <person name="Liao Y."/>
            <person name="Shao Z."/>
        </authorList>
    </citation>
    <scope>NUCLEOTIDE SEQUENCE [LARGE SCALE GENOMIC DNA]</scope>
    <source>
        <strain evidence="15 16">PS728</strain>
    </source>
</reference>
<dbReference type="InterPro" id="IPR035965">
    <property type="entry name" value="PAS-like_dom_sf"/>
</dbReference>
<dbReference type="Gene3D" id="3.30.565.10">
    <property type="entry name" value="Histidine kinase-like ATPase, C-terminal domain"/>
    <property type="match status" value="1"/>
</dbReference>
<dbReference type="OrthoDB" id="9774458at2"/>
<evidence type="ECO:0000256" key="3">
    <source>
        <dbReference type="ARBA" id="ARBA00022553"/>
    </source>
</evidence>
<comment type="subunit">
    <text evidence="9">At low DSF concentrations, interacts with RpfF.</text>
</comment>
<dbReference type="SUPFAM" id="SSF55874">
    <property type="entry name" value="ATPase domain of HSP90 chaperone/DNA topoisomerase II/histidine kinase"/>
    <property type="match status" value="1"/>
</dbReference>
<evidence type="ECO:0000256" key="4">
    <source>
        <dbReference type="ARBA" id="ARBA00022679"/>
    </source>
</evidence>
<dbReference type="PATRIC" id="fig|1280954.3.peg.1659"/>
<dbReference type="NCBIfam" id="TIGR00229">
    <property type="entry name" value="sensory_box"/>
    <property type="match status" value="1"/>
</dbReference>
<evidence type="ECO:0000256" key="11">
    <source>
        <dbReference type="PROSITE-ProRule" id="PRU00169"/>
    </source>
</evidence>
<keyword evidence="8" id="KW-0902">Two-component regulatory system</keyword>
<dbReference type="Pfam" id="PF00072">
    <property type="entry name" value="Response_reg"/>
    <property type="match status" value="1"/>
</dbReference>
<dbReference type="PANTHER" id="PTHR45339">
    <property type="entry name" value="HYBRID SIGNAL TRANSDUCTION HISTIDINE KINASE J"/>
    <property type="match status" value="1"/>
</dbReference>
<evidence type="ECO:0000259" key="13">
    <source>
        <dbReference type="PROSITE" id="PS50110"/>
    </source>
</evidence>
<dbReference type="STRING" id="1280954.HPO_08179"/>
<protein>
    <recommendedName>
        <fullName evidence="10">Sensory/regulatory protein RpfC</fullName>
        <ecNumber evidence="2">2.7.13.3</ecNumber>
    </recommendedName>
</protein>
<evidence type="ECO:0000259" key="12">
    <source>
        <dbReference type="PROSITE" id="PS50109"/>
    </source>
</evidence>
<proteinExistence type="predicted"/>
<dbReference type="InterPro" id="IPR000014">
    <property type="entry name" value="PAS"/>
</dbReference>
<evidence type="ECO:0000256" key="2">
    <source>
        <dbReference type="ARBA" id="ARBA00012438"/>
    </source>
</evidence>
<comment type="catalytic activity">
    <reaction evidence="1">
        <text>ATP + protein L-histidine = ADP + protein N-phospho-L-histidine.</text>
        <dbReference type="EC" id="2.7.13.3"/>
    </reaction>
</comment>
<dbReference type="EMBL" id="ARYM01000008">
    <property type="protein sequence ID" value="KCZ98862.1"/>
    <property type="molecule type" value="Genomic_DNA"/>
</dbReference>
<dbReference type="PRINTS" id="PR00344">
    <property type="entry name" value="BCTRLSENSOR"/>
</dbReference>
<evidence type="ECO:0000256" key="1">
    <source>
        <dbReference type="ARBA" id="ARBA00000085"/>
    </source>
</evidence>
<feature type="domain" description="Response regulatory" evidence="13">
    <location>
        <begin position="524"/>
        <end position="641"/>
    </location>
</feature>
<evidence type="ECO:0000256" key="9">
    <source>
        <dbReference type="ARBA" id="ARBA00064003"/>
    </source>
</evidence>
<keyword evidence="3 11" id="KW-0597">Phosphoprotein</keyword>
<dbReference type="FunFam" id="1.10.287.130:FF:000002">
    <property type="entry name" value="Two-component osmosensing histidine kinase"/>
    <property type="match status" value="1"/>
</dbReference>
<dbReference type="InterPro" id="IPR036890">
    <property type="entry name" value="HATPase_C_sf"/>
</dbReference>
<gene>
    <name evidence="15" type="ORF">HPO_08179</name>
</gene>
<sequence length="655" mass="71881">MDARLFDLLPVVVCEIAPVRDENGAIIDLQWIDANRLMNESILPGGGSVVGMRVFEFDPAYRESEMTKNVIKVIETGEPITYMTGHGRAAKMLGKVMKTVITPTENGALACSHEVTELAEERDAAQKRFELARAACDHAIHGIVITDRVSRIHYVNHAICELLGYSEEELLGNDVGILFGVKIFEPQKSLGNKVVSDIEDGKLIRHVSDAEAFTQSGEKIRVQASTSSARWGSDDEMVFITYIRDVREERRKAHELRDALNRAEQATRLKSEFLANMSHEIRTPLNGVLGMAQVLAHSKLTETQAEQVGVILDSGNTLMVLLNDILDLSKIEAGRMDLSPVPGDLRHKLSGLFKLHEAAAQEKGINIRLFVDPSVPSRLIFDPVRVRQCVGNLVSNAIKFTSQGEVMIVVTSEPQENGAHRVVIHVSDTGVGIAADKLDRIFESFAQEDGSTTRKFGGTGLGLSITRRLARMMGGDVTAVSQAGRGSIFTLKFMAQPSTMSVGDTSNMVHMPVRTPRTGLTGCRALVVDDNGINRRVARSFLEYYGIVIREACDGNEALEIMNRETFDIVLMDIHMPGLDGDEAFKRLRTSGSLNRLVPVVALTADSMHGDREKYLAKGFDGYVSKPIEERTMITVISQILSVPAEETEALLAAG</sequence>
<evidence type="ECO:0000313" key="15">
    <source>
        <dbReference type="EMBL" id="KCZ98862.1"/>
    </source>
</evidence>
<dbReference type="SMART" id="SM00448">
    <property type="entry name" value="REC"/>
    <property type="match status" value="1"/>
</dbReference>
<dbReference type="eggNOG" id="COG0784">
    <property type="taxonomic scope" value="Bacteria"/>
</dbReference>
<evidence type="ECO:0000259" key="14">
    <source>
        <dbReference type="PROSITE" id="PS50112"/>
    </source>
</evidence>
<dbReference type="PANTHER" id="PTHR45339:SF1">
    <property type="entry name" value="HYBRID SIGNAL TRANSDUCTION HISTIDINE KINASE J"/>
    <property type="match status" value="1"/>
</dbReference>
<dbReference type="InterPro" id="IPR003661">
    <property type="entry name" value="HisK_dim/P_dom"/>
</dbReference>
<dbReference type="InterPro" id="IPR005467">
    <property type="entry name" value="His_kinase_dom"/>
</dbReference>
<keyword evidence="6 15" id="KW-0418">Kinase</keyword>
<dbReference type="PROSITE" id="PS50112">
    <property type="entry name" value="PAS"/>
    <property type="match status" value="1"/>
</dbReference>
<dbReference type="InterPro" id="IPR036097">
    <property type="entry name" value="HisK_dim/P_sf"/>
</dbReference>
<dbReference type="Proteomes" id="UP000027100">
    <property type="component" value="Unassembled WGS sequence"/>
</dbReference>
<keyword evidence="4" id="KW-0808">Transferase</keyword>
<keyword evidence="7" id="KW-0067">ATP-binding</keyword>
<evidence type="ECO:0000256" key="10">
    <source>
        <dbReference type="ARBA" id="ARBA00068150"/>
    </source>
</evidence>
<feature type="domain" description="PAS" evidence="14">
    <location>
        <begin position="143"/>
        <end position="187"/>
    </location>
</feature>
<dbReference type="Gene3D" id="1.10.287.130">
    <property type="match status" value="1"/>
</dbReference>
<dbReference type="SUPFAM" id="SSF55785">
    <property type="entry name" value="PYP-like sensor domain (PAS domain)"/>
    <property type="match status" value="1"/>
</dbReference>
<accession>A0A062VH92</accession>
<evidence type="ECO:0000256" key="5">
    <source>
        <dbReference type="ARBA" id="ARBA00022741"/>
    </source>
</evidence>
<dbReference type="Pfam" id="PF13426">
    <property type="entry name" value="PAS_9"/>
    <property type="match status" value="1"/>
</dbReference>
<dbReference type="InterPro" id="IPR004358">
    <property type="entry name" value="Sig_transdc_His_kin-like_C"/>
</dbReference>
<dbReference type="CDD" id="cd00130">
    <property type="entry name" value="PAS"/>
    <property type="match status" value="1"/>
</dbReference>
<keyword evidence="16" id="KW-1185">Reference proteome</keyword>
<dbReference type="eggNOG" id="COG5002">
    <property type="taxonomic scope" value="Bacteria"/>
</dbReference>
<dbReference type="EC" id="2.7.13.3" evidence="2"/>
<dbReference type="SUPFAM" id="SSF47384">
    <property type="entry name" value="Homodimeric domain of signal transducing histidine kinase"/>
    <property type="match status" value="1"/>
</dbReference>
<dbReference type="RefSeq" id="WP_035596871.1">
    <property type="nucleotide sequence ID" value="NZ_ARYM01000008.1"/>
</dbReference>
<keyword evidence="5" id="KW-0547">Nucleotide-binding</keyword>
<dbReference type="Pfam" id="PF02518">
    <property type="entry name" value="HATPase_c"/>
    <property type="match status" value="1"/>
</dbReference>
<evidence type="ECO:0000256" key="6">
    <source>
        <dbReference type="ARBA" id="ARBA00022777"/>
    </source>
</evidence>
<name>A0A062VH92_9PROT</name>
<dbReference type="SMART" id="SM00388">
    <property type="entry name" value="HisKA"/>
    <property type="match status" value="1"/>
</dbReference>
<dbReference type="GO" id="GO:0005524">
    <property type="term" value="F:ATP binding"/>
    <property type="evidence" value="ECO:0007669"/>
    <property type="project" value="UniProtKB-KW"/>
</dbReference>
<dbReference type="GO" id="GO:0000155">
    <property type="term" value="F:phosphorelay sensor kinase activity"/>
    <property type="evidence" value="ECO:0007669"/>
    <property type="project" value="InterPro"/>
</dbReference>
<organism evidence="15 16">
    <name type="scientific">Hyphomonas polymorpha PS728</name>
    <dbReference type="NCBI Taxonomy" id="1280954"/>
    <lineage>
        <taxon>Bacteria</taxon>
        <taxon>Pseudomonadati</taxon>
        <taxon>Pseudomonadota</taxon>
        <taxon>Alphaproteobacteria</taxon>
        <taxon>Hyphomonadales</taxon>
        <taxon>Hyphomonadaceae</taxon>
        <taxon>Hyphomonas</taxon>
    </lineage>
</organism>
<dbReference type="CDD" id="cd17546">
    <property type="entry name" value="REC_hyHK_CKI1_RcsC-like"/>
    <property type="match status" value="1"/>
</dbReference>
<evidence type="ECO:0000256" key="7">
    <source>
        <dbReference type="ARBA" id="ARBA00022840"/>
    </source>
</evidence>
<dbReference type="InterPro" id="IPR001789">
    <property type="entry name" value="Sig_transdc_resp-reg_receiver"/>
</dbReference>
<dbReference type="Gene3D" id="3.30.450.20">
    <property type="entry name" value="PAS domain"/>
    <property type="match status" value="1"/>
</dbReference>
<dbReference type="PROSITE" id="PS50110">
    <property type="entry name" value="RESPONSE_REGULATORY"/>
    <property type="match status" value="1"/>
</dbReference>
<dbReference type="InterPro" id="IPR011006">
    <property type="entry name" value="CheY-like_superfamily"/>
</dbReference>
<feature type="domain" description="Histidine kinase" evidence="12">
    <location>
        <begin position="276"/>
        <end position="497"/>
    </location>
</feature>
<feature type="modified residue" description="4-aspartylphosphate" evidence="11">
    <location>
        <position position="573"/>
    </location>
</feature>
<comment type="caution">
    <text evidence="15">The sequence shown here is derived from an EMBL/GenBank/DDBJ whole genome shotgun (WGS) entry which is preliminary data.</text>
</comment>